<accession>A0AAW2ZRX0</accession>
<evidence type="ECO:0000313" key="3">
    <source>
        <dbReference type="EMBL" id="KAL0491550.1"/>
    </source>
</evidence>
<feature type="transmembrane region" description="Helical" evidence="2">
    <location>
        <begin position="184"/>
        <end position="207"/>
    </location>
</feature>
<feature type="transmembrane region" description="Helical" evidence="2">
    <location>
        <begin position="29"/>
        <end position="53"/>
    </location>
</feature>
<proteinExistence type="predicted"/>
<sequence length="282" mass="31347">MVVYCIYKVFNFVFIIYKVSQRGLNIRDFSFIVVDLMLYDITIAIMIQIFLVVLSSTSFTTFHKVCVVVARILLVLSVFIGVAYTIICIVIFNIYTSMSSYTFNTIIRGVALPLFAINKVGLTLLVIITGIVMYMSIREGGKGNSRTKSLTRRLLLVMVLTIFAAITVSVCLAALLSIMSVSFVFMLLIIMGVPDFVVFLVMTIIFWPTRFSLKRFRKNAMSENGIETITNSDGEQSGPDLEGDISVVDETTQPNMPASAETPKEIEASGDDSAPEQEKQTV</sequence>
<keyword evidence="2" id="KW-0472">Membrane</keyword>
<keyword evidence="2" id="KW-0812">Transmembrane</keyword>
<evidence type="ECO:0000313" key="4">
    <source>
        <dbReference type="Proteomes" id="UP001431209"/>
    </source>
</evidence>
<gene>
    <name evidence="3" type="ORF">AKO1_010288</name>
</gene>
<reference evidence="3 4" key="1">
    <citation type="submission" date="2024-03" db="EMBL/GenBank/DDBJ databases">
        <title>The Acrasis kona genome and developmental transcriptomes reveal deep origins of eukaryotic multicellular pathways.</title>
        <authorList>
            <person name="Sheikh S."/>
            <person name="Fu C.-J."/>
            <person name="Brown M.W."/>
            <person name="Baldauf S.L."/>
        </authorList>
    </citation>
    <scope>NUCLEOTIDE SEQUENCE [LARGE SCALE GENOMIC DNA]</scope>
    <source>
        <strain evidence="3 4">ATCC MYA-3509</strain>
    </source>
</reference>
<feature type="transmembrane region" description="Helical" evidence="2">
    <location>
        <begin position="115"/>
        <end position="134"/>
    </location>
</feature>
<evidence type="ECO:0000256" key="2">
    <source>
        <dbReference type="SAM" id="Phobius"/>
    </source>
</evidence>
<dbReference type="AlphaFoldDB" id="A0AAW2ZRX0"/>
<feature type="transmembrane region" description="Helical" evidence="2">
    <location>
        <begin position="65"/>
        <end position="95"/>
    </location>
</feature>
<dbReference type="Proteomes" id="UP001431209">
    <property type="component" value="Unassembled WGS sequence"/>
</dbReference>
<feature type="region of interest" description="Disordered" evidence="1">
    <location>
        <begin position="227"/>
        <end position="282"/>
    </location>
</feature>
<feature type="transmembrane region" description="Helical" evidence="2">
    <location>
        <begin position="154"/>
        <end position="178"/>
    </location>
</feature>
<keyword evidence="4" id="KW-1185">Reference proteome</keyword>
<evidence type="ECO:0000256" key="1">
    <source>
        <dbReference type="SAM" id="MobiDB-lite"/>
    </source>
</evidence>
<evidence type="ECO:0008006" key="5">
    <source>
        <dbReference type="Google" id="ProtNLM"/>
    </source>
</evidence>
<keyword evidence="2" id="KW-1133">Transmembrane helix</keyword>
<dbReference type="EMBL" id="JAOPGA020001811">
    <property type="protein sequence ID" value="KAL0491550.1"/>
    <property type="molecule type" value="Genomic_DNA"/>
</dbReference>
<comment type="caution">
    <text evidence="3">The sequence shown here is derived from an EMBL/GenBank/DDBJ whole genome shotgun (WGS) entry which is preliminary data.</text>
</comment>
<protein>
    <recommendedName>
        <fullName evidence="5">G-protein coupled receptors family 1 profile domain-containing protein</fullName>
    </recommendedName>
</protein>
<organism evidence="3 4">
    <name type="scientific">Acrasis kona</name>
    <dbReference type="NCBI Taxonomy" id="1008807"/>
    <lineage>
        <taxon>Eukaryota</taxon>
        <taxon>Discoba</taxon>
        <taxon>Heterolobosea</taxon>
        <taxon>Tetramitia</taxon>
        <taxon>Eutetramitia</taxon>
        <taxon>Acrasidae</taxon>
        <taxon>Acrasis</taxon>
    </lineage>
</organism>
<name>A0AAW2ZRX0_9EUKA</name>